<organism evidence="2 3">
    <name type="scientific">Capnocytophaga ochracea</name>
    <dbReference type="NCBI Taxonomy" id="1018"/>
    <lineage>
        <taxon>Bacteria</taxon>
        <taxon>Pseudomonadati</taxon>
        <taxon>Bacteroidota</taxon>
        <taxon>Flavobacteriia</taxon>
        <taxon>Flavobacteriales</taxon>
        <taxon>Flavobacteriaceae</taxon>
        <taxon>Capnocytophaga</taxon>
    </lineage>
</organism>
<reference evidence="2 3" key="1">
    <citation type="submission" date="2018-06" db="EMBL/GenBank/DDBJ databases">
        <authorList>
            <consortium name="Pathogen Informatics"/>
            <person name="Doyle S."/>
        </authorList>
    </citation>
    <scope>NUCLEOTIDE SEQUENCE [LARGE SCALE GENOMIC DNA]</scope>
    <source>
        <strain evidence="2 3">NCTC11546</strain>
    </source>
</reference>
<name>A0A2X2RBH1_CAPOC</name>
<evidence type="ECO:0000313" key="2">
    <source>
        <dbReference type="EMBL" id="SQA77742.1"/>
    </source>
</evidence>
<accession>A0A2X2RBH1</accession>
<protein>
    <submittedName>
        <fullName evidence="2">Predicted type IV restriction endonuclease</fullName>
    </submittedName>
</protein>
<feature type="domain" description="Type I restriction enzyme R protein N-terminal" evidence="1">
    <location>
        <begin position="35"/>
        <end position="144"/>
    </location>
</feature>
<dbReference type="RefSeq" id="WP_128091131.1">
    <property type="nucleotide sequence ID" value="NZ_UARG01000017.1"/>
</dbReference>
<keyword evidence="2" id="KW-0378">Hydrolase</keyword>
<sequence>MEALNFKNYSFCLKKADDKLWIFDLIRRKYVVLQPEEWVRQHVVHFLIEEKGYPKSLINVEKKLSVNGLAKRYDVVVYSKKGVVLLVVECKAPNVTITQQTFDQIARYNLSLNAQYLMVTNGITHYYCQMDYNQYKYIFLADLPHYNDLPL</sequence>
<dbReference type="Proteomes" id="UP000249891">
    <property type="component" value="Unassembled WGS sequence"/>
</dbReference>
<dbReference type="GO" id="GO:0004519">
    <property type="term" value="F:endonuclease activity"/>
    <property type="evidence" value="ECO:0007669"/>
    <property type="project" value="UniProtKB-KW"/>
</dbReference>
<dbReference type="Pfam" id="PF13588">
    <property type="entry name" value="HSDR_N_2"/>
    <property type="match status" value="1"/>
</dbReference>
<gene>
    <name evidence="2" type="ORF">NCTC11546_00956</name>
</gene>
<evidence type="ECO:0000259" key="1">
    <source>
        <dbReference type="Pfam" id="PF13588"/>
    </source>
</evidence>
<dbReference type="Gene3D" id="3.90.1570.30">
    <property type="match status" value="1"/>
</dbReference>
<keyword evidence="2" id="KW-0540">Nuclease</keyword>
<dbReference type="EMBL" id="UARG01000017">
    <property type="protein sequence ID" value="SQA77742.1"/>
    <property type="molecule type" value="Genomic_DNA"/>
</dbReference>
<dbReference type="InterPro" id="IPR029464">
    <property type="entry name" value="HSDR_N"/>
</dbReference>
<keyword evidence="2" id="KW-0255">Endonuclease</keyword>
<evidence type="ECO:0000313" key="3">
    <source>
        <dbReference type="Proteomes" id="UP000249891"/>
    </source>
</evidence>
<dbReference type="AlphaFoldDB" id="A0A2X2RBH1"/>
<proteinExistence type="predicted"/>